<organism evidence="2 3">
    <name type="scientific">Lacticaseibacillus nasuensis JCM 17158</name>
    <dbReference type="NCBI Taxonomy" id="1291734"/>
    <lineage>
        <taxon>Bacteria</taxon>
        <taxon>Bacillati</taxon>
        <taxon>Bacillota</taxon>
        <taxon>Bacilli</taxon>
        <taxon>Lactobacillales</taxon>
        <taxon>Lactobacillaceae</taxon>
        <taxon>Lacticaseibacillus</taxon>
    </lineage>
</organism>
<keyword evidence="1" id="KW-1133">Transmembrane helix</keyword>
<evidence type="ECO:0000256" key="1">
    <source>
        <dbReference type="SAM" id="Phobius"/>
    </source>
</evidence>
<dbReference type="EMBL" id="AZDJ01000035">
    <property type="protein sequence ID" value="KRK69995.1"/>
    <property type="molecule type" value="Genomic_DNA"/>
</dbReference>
<feature type="transmembrane region" description="Helical" evidence="1">
    <location>
        <begin position="26"/>
        <end position="44"/>
    </location>
</feature>
<keyword evidence="1" id="KW-0812">Transmembrane</keyword>
<name>A0A0R1JGD0_9LACO</name>
<protein>
    <submittedName>
        <fullName evidence="2">Uncharacterized protein</fullName>
    </submittedName>
</protein>
<sequence>MFIPILTVLPEAVLPDLALALAEQPAITIMAATAATPLIMRFIFINKSTFRISTQLWARIHNQVGNHEPTKKSASLV</sequence>
<keyword evidence="1" id="KW-0472">Membrane</keyword>
<accession>A0A0R1JGD0</accession>
<evidence type="ECO:0000313" key="3">
    <source>
        <dbReference type="Proteomes" id="UP000051804"/>
    </source>
</evidence>
<comment type="caution">
    <text evidence="2">The sequence shown here is derived from an EMBL/GenBank/DDBJ whole genome shotgun (WGS) entry which is preliminary data.</text>
</comment>
<proteinExistence type="predicted"/>
<evidence type="ECO:0000313" key="2">
    <source>
        <dbReference type="EMBL" id="KRK69995.1"/>
    </source>
</evidence>
<keyword evidence="3" id="KW-1185">Reference proteome</keyword>
<gene>
    <name evidence="2" type="ORF">FD02_GL000688</name>
</gene>
<dbReference type="Proteomes" id="UP000051804">
    <property type="component" value="Unassembled WGS sequence"/>
</dbReference>
<dbReference type="AlphaFoldDB" id="A0A0R1JGD0"/>
<reference evidence="2 3" key="1">
    <citation type="journal article" date="2015" name="Genome Announc.">
        <title>Expanding the biotechnology potential of lactobacilli through comparative genomics of 213 strains and associated genera.</title>
        <authorList>
            <person name="Sun Z."/>
            <person name="Harris H.M."/>
            <person name="McCann A."/>
            <person name="Guo C."/>
            <person name="Argimon S."/>
            <person name="Zhang W."/>
            <person name="Yang X."/>
            <person name="Jeffery I.B."/>
            <person name="Cooney J.C."/>
            <person name="Kagawa T.F."/>
            <person name="Liu W."/>
            <person name="Song Y."/>
            <person name="Salvetti E."/>
            <person name="Wrobel A."/>
            <person name="Rasinkangas P."/>
            <person name="Parkhill J."/>
            <person name="Rea M.C."/>
            <person name="O'Sullivan O."/>
            <person name="Ritari J."/>
            <person name="Douillard F.P."/>
            <person name="Paul Ross R."/>
            <person name="Yang R."/>
            <person name="Briner A.E."/>
            <person name="Felis G.E."/>
            <person name="de Vos W.M."/>
            <person name="Barrangou R."/>
            <person name="Klaenhammer T.R."/>
            <person name="Caufield P.W."/>
            <person name="Cui Y."/>
            <person name="Zhang H."/>
            <person name="O'Toole P.W."/>
        </authorList>
    </citation>
    <scope>NUCLEOTIDE SEQUENCE [LARGE SCALE GENOMIC DNA]</scope>
    <source>
        <strain evidence="2 3">JCM 17158</strain>
    </source>
</reference>